<evidence type="ECO:0000313" key="6">
    <source>
        <dbReference type="Proteomes" id="UP001300502"/>
    </source>
</evidence>
<dbReference type="SFLD" id="SFLDS00019">
    <property type="entry name" value="Glutathione_Transferase_(cytos"/>
    <property type="match status" value="1"/>
</dbReference>
<feature type="binding site" evidence="2">
    <location>
        <begin position="124"/>
        <end position="127"/>
    </location>
    <ligand>
        <name>glutathione</name>
        <dbReference type="ChEBI" id="CHEBI:57925"/>
    </ligand>
</feature>
<feature type="domain" description="GST C-terminal" evidence="4">
    <location>
        <begin position="167"/>
        <end position="291"/>
    </location>
</feature>
<dbReference type="Pfam" id="PF13410">
    <property type="entry name" value="GST_C_2"/>
    <property type="match status" value="1"/>
</dbReference>
<evidence type="ECO:0000256" key="3">
    <source>
        <dbReference type="PIRSR" id="PIRSR015753-3"/>
    </source>
</evidence>
<feature type="active site" description="Nucleophile" evidence="1">
    <location>
        <position position="53"/>
    </location>
</feature>
<proteinExistence type="predicted"/>
<dbReference type="InterPro" id="IPR010987">
    <property type="entry name" value="Glutathione-S-Trfase_C-like"/>
</dbReference>
<evidence type="ECO:0000259" key="4">
    <source>
        <dbReference type="PROSITE" id="PS50405"/>
    </source>
</evidence>
<protein>
    <recommendedName>
        <fullName evidence="4">GST C-terminal domain-containing protein</fullName>
    </recommendedName>
</protein>
<feature type="site" description="Lowers pKa of active site Cys" evidence="3">
    <location>
        <position position="291"/>
    </location>
</feature>
<dbReference type="EMBL" id="JANCYU010000007">
    <property type="protein sequence ID" value="KAK4522690.1"/>
    <property type="molecule type" value="Genomic_DNA"/>
</dbReference>
<dbReference type="Proteomes" id="UP001300502">
    <property type="component" value="Unassembled WGS sequence"/>
</dbReference>
<dbReference type="Gene3D" id="1.20.1050.10">
    <property type="match status" value="1"/>
</dbReference>
<dbReference type="SFLD" id="SFLDG01148">
    <property type="entry name" value="Xi_(cytGST)"/>
    <property type="match status" value="1"/>
</dbReference>
<dbReference type="PANTHER" id="PTHR32419:SF6">
    <property type="entry name" value="GLUTATHIONE S-TRANSFERASE OMEGA-LIKE 1-RELATED"/>
    <property type="match status" value="1"/>
</dbReference>
<feature type="binding site" evidence="2">
    <location>
        <begin position="142"/>
        <end position="143"/>
    </location>
    <ligand>
        <name>glutathione</name>
        <dbReference type="ChEBI" id="CHEBI:57925"/>
    </ligand>
</feature>
<dbReference type="SUPFAM" id="SSF52833">
    <property type="entry name" value="Thioredoxin-like"/>
    <property type="match status" value="1"/>
</dbReference>
<organism evidence="5 6">
    <name type="scientific">Galdieria yellowstonensis</name>
    <dbReference type="NCBI Taxonomy" id="3028027"/>
    <lineage>
        <taxon>Eukaryota</taxon>
        <taxon>Rhodophyta</taxon>
        <taxon>Bangiophyceae</taxon>
        <taxon>Galdieriales</taxon>
        <taxon>Galdieriaceae</taxon>
        <taxon>Galdieria</taxon>
    </lineage>
</organism>
<comment type="caution">
    <text evidence="5">The sequence shown here is derived from an EMBL/GenBank/DDBJ whole genome shotgun (WGS) entry which is preliminary data.</text>
</comment>
<dbReference type="GO" id="GO:0005737">
    <property type="term" value="C:cytoplasm"/>
    <property type="evidence" value="ECO:0007669"/>
    <property type="project" value="TreeGrafter"/>
</dbReference>
<keyword evidence="6" id="KW-1185">Reference proteome</keyword>
<dbReference type="InterPro" id="IPR016639">
    <property type="entry name" value="GST_Omega/GSH"/>
</dbReference>
<dbReference type="InterPro" id="IPR040079">
    <property type="entry name" value="Glutathione_S-Trfase"/>
</dbReference>
<dbReference type="SUPFAM" id="SSF47616">
    <property type="entry name" value="GST C-terminal domain-like"/>
    <property type="match status" value="1"/>
</dbReference>
<dbReference type="Pfam" id="PF13409">
    <property type="entry name" value="GST_N_2"/>
    <property type="match status" value="1"/>
</dbReference>
<evidence type="ECO:0000256" key="1">
    <source>
        <dbReference type="PIRSR" id="PIRSR015753-1"/>
    </source>
</evidence>
<dbReference type="PIRSF" id="PIRSF015753">
    <property type="entry name" value="GST"/>
    <property type="match status" value="1"/>
</dbReference>
<dbReference type="InterPro" id="IPR047047">
    <property type="entry name" value="GST_Omega-like_C"/>
</dbReference>
<feature type="active site" description="Proton donor/acceptor" evidence="1">
    <location>
        <position position="190"/>
    </location>
</feature>
<reference evidence="5 6" key="1">
    <citation type="submission" date="2022-07" db="EMBL/GenBank/DDBJ databases">
        <title>Genome-wide signatures of adaptation to extreme environments.</title>
        <authorList>
            <person name="Cho C.H."/>
            <person name="Yoon H.S."/>
        </authorList>
    </citation>
    <scope>NUCLEOTIDE SEQUENCE [LARGE SCALE GENOMIC DNA]</scope>
    <source>
        <strain evidence="5 6">108.79 E11</strain>
    </source>
</reference>
<dbReference type="InterPro" id="IPR004045">
    <property type="entry name" value="Glutathione_S-Trfase_N"/>
</dbReference>
<evidence type="ECO:0000313" key="5">
    <source>
        <dbReference type="EMBL" id="KAK4522690.1"/>
    </source>
</evidence>
<gene>
    <name evidence="5" type="ORF">GAYE_PCTG14G0580</name>
</gene>
<feature type="binding site" evidence="2">
    <location>
        <position position="87"/>
    </location>
    <ligand>
        <name>glutathione</name>
        <dbReference type="ChEBI" id="CHEBI:57925"/>
    </ligand>
</feature>
<dbReference type="CDD" id="cd03190">
    <property type="entry name" value="GST_C_Omega_like"/>
    <property type="match status" value="1"/>
</dbReference>
<dbReference type="SFLD" id="SFLDG01206">
    <property type="entry name" value="Xi.1"/>
    <property type="match status" value="1"/>
</dbReference>
<name>A0AAV9I6N4_9RHOD</name>
<dbReference type="InterPro" id="IPR036282">
    <property type="entry name" value="Glutathione-S-Trfase_C_sf"/>
</dbReference>
<dbReference type="GO" id="GO:0004364">
    <property type="term" value="F:glutathione transferase activity"/>
    <property type="evidence" value="ECO:0007669"/>
    <property type="project" value="InterPro"/>
</dbReference>
<feature type="site" description="Lowers pKa of active site Cys" evidence="3">
    <location>
        <position position="248"/>
    </location>
</feature>
<dbReference type="Gene3D" id="3.40.30.10">
    <property type="entry name" value="Glutaredoxin"/>
    <property type="match status" value="1"/>
</dbReference>
<dbReference type="InterPro" id="IPR036249">
    <property type="entry name" value="Thioredoxin-like_sf"/>
</dbReference>
<dbReference type="CDD" id="cd00570">
    <property type="entry name" value="GST_N_family"/>
    <property type="match status" value="1"/>
</dbReference>
<sequence length="323" mass="37342">MDSNQHKSAMDDVSPQGHFVRKESKFRHWISKDKSAPFAAEPNRYHLYVSLACPWAHRVLLVRKLKGLEHILGCTVVHYHMEPGRGWRFVEPGEQVPFCTPDEVNGAKRLADIYFQVEPAYDGRFTVPLLWDKKRKTIVNNESAEIIRMLNSEFNEFAKNPSLDLYPSELASQIDSINSVVYDKVNNGVYKAGFARTQEAYEEAVTALFQQLEQLETILSKSRYLCGNRLTEADIRLFTTLIRFDAVYHYHFKCNLRPLYSFPNLQGFTLDIYQLPGVKDTVSWEHIKKHYYTSHPTINPLGIVPLGPKLDFSVPHDRDTRFS</sequence>
<evidence type="ECO:0000256" key="2">
    <source>
        <dbReference type="PIRSR" id="PIRSR015753-2"/>
    </source>
</evidence>
<dbReference type="PANTHER" id="PTHR32419">
    <property type="entry name" value="GLUTATHIONYL-HYDROQUINONE REDUCTASE"/>
    <property type="match status" value="1"/>
</dbReference>
<dbReference type="PROSITE" id="PS50405">
    <property type="entry name" value="GST_CTER"/>
    <property type="match status" value="1"/>
</dbReference>
<accession>A0AAV9I6N4</accession>
<dbReference type="AlphaFoldDB" id="A0AAV9I6N4"/>